<dbReference type="SUPFAM" id="SSF53850">
    <property type="entry name" value="Periplasmic binding protein-like II"/>
    <property type="match status" value="1"/>
</dbReference>
<dbReference type="InterPro" id="IPR036390">
    <property type="entry name" value="WH_DNA-bd_sf"/>
</dbReference>
<dbReference type="GO" id="GO:0043565">
    <property type="term" value="F:sequence-specific DNA binding"/>
    <property type="evidence" value="ECO:0007669"/>
    <property type="project" value="TreeGrafter"/>
</dbReference>
<evidence type="ECO:0000256" key="4">
    <source>
        <dbReference type="ARBA" id="ARBA00023163"/>
    </source>
</evidence>
<accession>A0A4V3AN41</accession>
<comment type="similarity">
    <text evidence="1">Belongs to the LysR transcriptional regulatory family.</text>
</comment>
<dbReference type="GO" id="GO:0003700">
    <property type="term" value="F:DNA-binding transcription factor activity"/>
    <property type="evidence" value="ECO:0007669"/>
    <property type="project" value="InterPro"/>
</dbReference>
<evidence type="ECO:0000259" key="5">
    <source>
        <dbReference type="PROSITE" id="PS50931"/>
    </source>
</evidence>
<evidence type="ECO:0000256" key="2">
    <source>
        <dbReference type="ARBA" id="ARBA00023015"/>
    </source>
</evidence>
<evidence type="ECO:0000256" key="3">
    <source>
        <dbReference type="ARBA" id="ARBA00023125"/>
    </source>
</evidence>
<dbReference type="AlphaFoldDB" id="A0A4V3AN41"/>
<proteinExistence type="inferred from homology"/>
<keyword evidence="4" id="KW-0804">Transcription</keyword>
<dbReference type="Pfam" id="PF00126">
    <property type="entry name" value="HTH_1"/>
    <property type="match status" value="1"/>
</dbReference>
<dbReference type="EMBL" id="SMTL01000012">
    <property type="protein sequence ID" value="TDK29365.1"/>
    <property type="molecule type" value="Genomic_DNA"/>
</dbReference>
<evidence type="ECO:0000313" key="6">
    <source>
        <dbReference type="EMBL" id="TDK29365.1"/>
    </source>
</evidence>
<dbReference type="Proteomes" id="UP000295238">
    <property type="component" value="Unassembled WGS sequence"/>
</dbReference>
<dbReference type="Pfam" id="PF03466">
    <property type="entry name" value="LysR_substrate"/>
    <property type="match status" value="1"/>
</dbReference>
<comment type="caution">
    <text evidence="6">The sequence shown here is derived from an EMBL/GenBank/DDBJ whole genome shotgun (WGS) entry which is preliminary data.</text>
</comment>
<dbReference type="PANTHER" id="PTHR30537:SF79">
    <property type="entry name" value="TRANSCRIPTIONAL REGULATOR-RELATED"/>
    <property type="match status" value="1"/>
</dbReference>
<dbReference type="Gene3D" id="3.40.190.10">
    <property type="entry name" value="Periplasmic binding protein-like II"/>
    <property type="match status" value="2"/>
</dbReference>
<dbReference type="InterPro" id="IPR036388">
    <property type="entry name" value="WH-like_DNA-bd_sf"/>
</dbReference>
<dbReference type="InterPro" id="IPR000847">
    <property type="entry name" value="LysR_HTH_N"/>
</dbReference>
<organism evidence="6 7">
    <name type="scientific">Rhizobium deserti</name>
    <dbReference type="NCBI Taxonomy" id="2547961"/>
    <lineage>
        <taxon>Bacteria</taxon>
        <taxon>Pseudomonadati</taxon>
        <taxon>Pseudomonadota</taxon>
        <taxon>Alphaproteobacteria</taxon>
        <taxon>Hyphomicrobiales</taxon>
        <taxon>Rhizobiaceae</taxon>
        <taxon>Rhizobium/Agrobacterium group</taxon>
        <taxon>Rhizobium</taxon>
    </lineage>
</organism>
<reference evidence="6 7" key="1">
    <citation type="submission" date="2019-03" db="EMBL/GenBank/DDBJ databases">
        <title>Rhizobium sp. nov., an bacterium isolated from biocrust in Mu Us Desert.</title>
        <authorList>
            <person name="Lixiong L."/>
        </authorList>
    </citation>
    <scope>NUCLEOTIDE SEQUENCE [LARGE SCALE GENOMIC DNA]</scope>
    <source>
        <strain evidence="6 7">SPY-1</strain>
    </source>
</reference>
<dbReference type="InterPro" id="IPR058163">
    <property type="entry name" value="LysR-type_TF_proteobact-type"/>
</dbReference>
<evidence type="ECO:0000313" key="7">
    <source>
        <dbReference type="Proteomes" id="UP000295238"/>
    </source>
</evidence>
<dbReference type="PROSITE" id="PS50931">
    <property type="entry name" value="HTH_LYSR"/>
    <property type="match status" value="1"/>
</dbReference>
<sequence length="322" mass="35230">MDQRLNLPTSDVVHPPLASLEVVRAVARHQSLTAAAIELGLTAGALSRRVAALEAWLGTPLFERHGRGMRPTPDGQRFLSRIEDAFALIAAAADPWRGQRGSDVVRISVVPAFARMWLLLRLRRLELGPDGGQALRVDVAVDYRHADVEGGEVDVAVRYGRGTWKGVVSEPLMEESLVPVAHADLAARLGTDVAPTDLLQQTLLCDSDAVAWREWLRAHAVERFRPRPHDRRFEDYGLVLAAAQAGLGVALARVPFADAAVEEALLTRLSCVAVPSPLTYHLVTRQRESRPAVVELCQRLKALAKEDGSIRSNAPRSDSVQR</sequence>
<feature type="domain" description="HTH lysR-type" evidence="5">
    <location>
        <begin position="15"/>
        <end position="72"/>
    </location>
</feature>
<evidence type="ECO:0000256" key="1">
    <source>
        <dbReference type="ARBA" id="ARBA00009437"/>
    </source>
</evidence>
<keyword evidence="2" id="KW-0805">Transcription regulation</keyword>
<dbReference type="InterPro" id="IPR005119">
    <property type="entry name" value="LysR_subst-bd"/>
</dbReference>
<protein>
    <submittedName>
        <fullName evidence="6">LysR family transcriptional regulator</fullName>
    </submittedName>
</protein>
<dbReference type="GO" id="GO:0006351">
    <property type="term" value="P:DNA-templated transcription"/>
    <property type="evidence" value="ECO:0007669"/>
    <property type="project" value="TreeGrafter"/>
</dbReference>
<keyword evidence="3" id="KW-0238">DNA-binding</keyword>
<keyword evidence="7" id="KW-1185">Reference proteome</keyword>
<name>A0A4V3AN41_9HYPH</name>
<gene>
    <name evidence="6" type="ORF">E2F50_22605</name>
</gene>
<dbReference type="OrthoDB" id="9793571at2"/>
<dbReference type="PANTHER" id="PTHR30537">
    <property type="entry name" value="HTH-TYPE TRANSCRIPTIONAL REGULATOR"/>
    <property type="match status" value="1"/>
</dbReference>
<dbReference type="SUPFAM" id="SSF46785">
    <property type="entry name" value="Winged helix' DNA-binding domain"/>
    <property type="match status" value="1"/>
</dbReference>
<dbReference type="Gene3D" id="1.10.10.10">
    <property type="entry name" value="Winged helix-like DNA-binding domain superfamily/Winged helix DNA-binding domain"/>
    <property type="match status" value="1"/>
</dbReference>